<dbReference type="Gene3D" id="1.25.40.10">
    <property type="entry name" value="Tetratricopeptide repeat domain"/>
    <property type="match status" value="1"/>
</dbReference>
<proteinExistence type="predicted"/>
<dbReference type="EMBL" id="LIAE01010413">
    <property type="protein sequence ID" value="PAV61444.1"/>
    <property type="molecule type" value="Genomic_DNA"/>
</dbReference>
<dbReference type="PROSITE" id="PS50005">
    <property type="entry name" value="TPR"/>
    <property type="match status" value="1"/>
</dbReference>
<dbReference type="PANTHER" id="PTHR16091">
    <property type="entry name" value="TTC17 PROTEIN"/>
    <property type="match status" value="1"/>
</dbReference>
<sequence>MVGDLQYVDSEELPLDYGGVAQFFAQRPPDWWSRAKHDIRYELPDEDAGKDSWDEEHSSSLATIPEKPLSFLWIKSKTSMLNFDVKLPTHLPHPTRVMIAKGLQRFPPPKVTNNLCSGVKKLSDLLENGLSTWISVTAKGLDIEQYVDLHSPVPGITGLQPVCPNIEGSPILAMDHLPAYSLSDQFLFYKPEKLLTDVSLANVCHQAGLLHSALIIASSALSISKNIVGIHFSIANIYASIGNYQLALEFYYSTLALQSNFEPAKERIRAIYCHSRQEFNLYTT</sequence>
<gene>
    <name evidence="2" type="ORF">WR25_01781</name>
</gene>
<evidence type="ECO:0000313" key="2">
    <source>
        <dbReference type="EMBL" id="PAV61444.1"/>
    </source>
</evidence>
<dbReference type="STRING" id="2018661.A0A2A2JIG7"/>
<dbReference type="Proteomes" id="UP000218231">
    <property type="component" value="Unassembled WGS sequence"/>
</dbReference>
<feature type="repeat" description="TPR" evidence="1">
    <location>
        <begin position="228"/>
        <end position="261"/>
    </location>
</feature>
<name>A0A2A2JIG7_9BILA</name>
<dbReference type="InterPro" id="IPR011990">
    <property type="entry name" value="TPR-like_helical_dom_sf"/>
</dbReference>
<dbReference type="AlphaFoldDB" id="A0A2A2JIG7"/>
<dbReference type="GO" id="GO:0030041">
    <property type="term" value="P:actin filament polymerization"/>
    <property type="evidence" value="ECO:0007669"/>
    <property type="project" value="TreeGrafter"/>
</dbReference>
<keyword evidence="3" id="KW-1185">Reference proteome</keyword>
<reference evidence="2 3" key="1">
    <citation type="journal article" date="2017" name="Curr. Biol.">
        <title>Genome architecture and evolution of a unichromosomal asexual nematode.</title>
        <authorList>
            <person name="Fradin H."/>
            <person name="Zegar C."/>
            <person name="Gutwein M."/>
            <person name="Lucas J."/>
            <person name="Kovtun M."/>
            <person name="Corcoran D."/>
            <person name="Baugh L.R."/>
            <person name="Kiontke K."/>
            <person name="Gunsalus K."/>
            <person name="Fitch D.H."/>
            <person name="Piano F."/>
        </authorList>
    </citation>
    <scope>NUCLEOTIDE SEQUENCE [LARGE SCALE GENOMIC DNA]</scope>
    <source>
        <strain evidence="2">PF1309</strain>
    </source>
</reference>
<protein>
    <submittedName>
        <fullName evidence="2">Uncharacterized protein</fullName>
    </submittedName>
</protein>
<dbReference type="PANTHER" id="PTHR16091:SF1">
    <property type="entry name" value="TETRATRICOPEPTIDE REPEAT PROTEIN 17"/>
    <property type="match status" value="1"/>
</dbReference>
<dbReference type="GO" id="GO:0015629">
    <property type="term" value="C:actin cytoskeleton"/>
    <property type="evidence" value="ECO:0007669"/>
    <property type="project" value="TreeGrafter"/>
</dbReference>
<comment type="caution">
    <text evidence="2">The sequence shown here is derived from an EMBL/GenBank/DDBJ whole genome shotgun (WGS) entry which is preliminary data.</text>
</comment>
<accession>A0A2A2JIG7</accession>
<evidence type="ECO:0000313" key="3">
    <source>
        <dbReference type="Proteomes" id="UP000218231"/>
    </source>
</evidence>
<dbReference type="SUPFAM" id="SSF48452">
    <property type="entry name" value="TPR-like"/>
    <property type="match status" value="1"/>
</dbReference>
<dbReference type="SMART" id="SM00028">
    <property type="entry name" value="TPR"/>
    <property type="match status" value="1"/>
</dbReference>
<dbReference type="GO" id="GO:0005737">
    <property type="term" value="C:cytoplasm"/>
    <property type="evidence" value="ECO:0007669"/>
    <property type="project" value="TreeGrafter"/>
</dbReference>
<organism evidence="2 3">
    <name type="scientific">Diploscapter pachys</name>
    <dbReference type="NCBI Taxonomy" id="2018661"/>
    <lineage>
        <taxon>Eukaryota</taxon>
        <taxon>Metazoa</taxon>
        <taxon>Ecdysozoa</taxon>
        <taxon>Nematoda</taxon>
        <taxon>Chromadorea</taxon>
        <taxon>Rhabditida</taxon>
        <taxon>Rhabditina</taxon>
        <taxon>Rhabditomorpha</taxon>
        <taxon>Rhabditoidea</taxon>
        <taxon>Rhabditidae</taxon>
        <taxon>Diploscapter</taxon>
    </lineage>
</organism>
<dbReference type="InterPro" id="IPR019734">
    <property type="entry name" value="TPR_rpt"/>
</dbReference>
<evidence type="ECO:0000256" key="1">
    <source>
        <dbReference type="PROSITE-ProRule" id="PRU00339"/>
    </source>
</evidence>
<dbReference type="InterPro" id="IPR052630">
    <property type="entry name" value="TTC17"/>
</dbReference>
<dbReference type="OrthoDB" id="2115703at2759"/>
<keyword evidence="1" id="KW-0802">TPR repeat</keyword>